<dbReference type="GO" id="GO:0030126">
    <property type="term" value="C:COPI vesicle coat"/>
    <property type="evidence" value="ECO:0007669"/>
    <property type="project" value="TreeGrafter"/>
</dbReference>
<accession>A0A388JYV3</accession>
<dbReference type="Gramene" id="GBG62968">
    <property type="protein sequence ID" value="GBG62968"/>
    <property type="gene ID" value="CBR_g34668"/>
</dbReference>
<keyword evidence="4 12" id="KW-0813">Transport</keyword>
<evidence type="ECO:0000256" key="2">
    <source>
        <dbReference type="ARBA" id="ARBA00004347"/>
    </source>
</evidence>
<keyword evidence="10 12" id="KW-0968">Cytoplasmic vesicle</keyword>
<dbReference type="PIRSF" id="PIRSF016478">
    <property type="entry name" value="Coatomer_esu"/>
    <property type="match status" value="1"/>
</dbReference>
<evidence type="ECO:0000256" key="4">
    <source>
        <dbReference type="ARBA" id="ARBA00022448"/>
    </source>
</evidence>
<gene>
    <name evidence="13" type="ORF">CBR_g34668</name>
</gene>
<keyword evidence="5 12" id="KW-0963">Cytoplasm</keyword>
<evidence type="ECO:0000256" key="6">
    <source>
        <dbReference type="ARBA" id="ARBA00022892"/>
    </source>
</evidence>
<comment type="function">
    <text evidence="11 12">The coatomer is a cytosolic protein complex that binds to dilysine motifs and reversibly associates with Golgi non-clathrin-coated vesicles, which further mediate biosynthetic protein transport from the ER, via the Golgi up to the trans Golgi network. The coatomer complex is required for budding from Golgi membranes, and is essential for the retrograde Golgi-to-ER transport of dilysine-tagged proteins.</text>
</comment>
<keyword evidence="8 12" id="KW-0333">Golgi apparatus</keyword>
<evidence type="ECO:0000256" key="1">
    <source>
        <dbReference type="ARBA" id="ARBA00004255"/>
    </source>
</evidence>
<evidence type="ECO:0000313" key="14">
    <source>
        <dbReference type="Proteomes" id="UP000265515"/>
    </source>
</evidence>
<keyword evidence="9 12" id="KW-0472">Membrane</keyword>
<dbReference type="InterPro" id="IPR006822">
    <property type="entry name" value="Coatomer_esu"/>
</dbReference>
<reference evidence="13 14" key="1">
    <citation type="journal article" date="2018" name="Cell">
        <title>The Chara Genome: Secondary Complexity and Implications for Plant Terrestrialization.</title>
        <authorList>
            <person name="Nishiyama T."/>
            <person name="Sakayama H."/>
            <person name="Vries J.D."/>
            <person name="Buschmann H."/>
            <person name="Saint-Marcoux D."/>
            <person name="Ullrich K.K."/>
            <person name="Haas F.B."/>
            <person name="Vanderstraeten L."/>
            <person name="Becker D."/>
            <person name="Lang D."/>
            <person name="Vosolsobe S."/>
            <person name="Rombauts S."/>
            <person name="Wilhelmsson P.K.I."/>
            <person name="Janitza P."/>
            <person name="Kern R."/>
            <person name="Heyl A."/>
            <person name="Rumpler F."/>
            <person name="Villalobos L.I.A.C."/>
            <person name="Clay J.M."/>
            <person name="Skokan R."/>
            <person name="Toyoda A."/>
            <person name="Suzuki Y."/>
            <person name="Kagoshima H."/>
            <person name="Schijlen E."/>
            <person name="Tajeshwar N."/>
            <person name="Catarino B."/>
            <person name="Hetherington A.J."/>
            <person name="Saltykova A."/>
            <person name="Bonnot C."/>
            <person name="Breuninger H."/>
            <person name="Symeonidi A."/>
            <person name="Radhakrishnan G.V."/>
            <person name="Van Nieuwerburgh F."/>
            <person name="Deforce D."/>
            <person name="Chang C."/>
            <person name="Karol K.G."/>
            <person name="Hedrich R."/>
            <person name="Ulvskov P."/>
            <person name="Glockner G."/>
            <person name="Delwiche C.F."/>
            <person name="Petrasek J."/>
            <person name="Van de Peer Y."/>
            <person name="Friml J."/>
            <person name="Beilby M."/>
            <person name="Dolan L."/>
            <person name="Kohara Y."/>
            <person name="Sugano S."/>
            <person name="Fujiyama A."/>
            <person name="Delaux P.-M."/>
            <person name="Quint M."/>
            <person name="TheiBen G."/>
            <person name="Hagemann M."/>
            <person name="Harholt J."/>
            <person name="Dunand C."/>
            <person name="Zachgo S."/>
            <person name="Langdale J."/>
            <person name="Maumus F."/>
            <person name="Straeten D.V.D."/>
            <person name="Gould S.B."/>
            <person name="Rensing S.A."/>
        </authorList>
    </citation>
    <scope>NUCLEOTIDE SEQUENCE [LARGE SCALE GENOMIC DNA]</scope>
    <source>
        <strain evidence="13 14">S276</strain>
    </source>
</reference>
<keyword evidence="14" id="KW-1185">Reference proteome</keyword>
<evidence type="ECO:0000256" key="3">
    <source>
        <dbReference type="ARBA" id="ARBA00008827"/>
    </source>
</evidence>
<dbReference type="GO" id="GO:0000139">
    <property type="term" value="C:Golgi membrane"/>
    <property type="evidence" value="ECO:0007669"/>
    <property type="project" value="UniProtKB-SubCell"/>
</dbReference>
<dbReference type="STRING" id="69332.A0A388JYV3"/>
<dbReference type="GO" id="GO:0006890">
    <property type="term" value="P:retrograde vesicle-mediated transport, Golgi to endoplasmic reticulum"/>
    <property type="evidence" value="ECO:0007669"/>
    <property type="project" value="UniProtKB-UniRule"/>
</dbReference>
<dbReference type="GO" id="GO:0006888">
    <property type="term" value="P:endoplasmic reticulum to Golgi vesicle-mediated transport"/>
    <property type="evidence" value="ECO:0007669"/>
    <property type="project" value="TreeGrafter"/>
</dbReference>
<evidence type="ECO:0000256" key="8">
    <source>
        <dbReference type="ARBA" id="ARBA00023034"/>
    </source>
</evidence>
<dbReference type="PANTHER" id="PTHR10805:SF0">
    <property type="entry name" value="COATOMER SUBUNIT EPSILON"/>
    <property type="match status" value="1"/>
</dbReference>
<comment type="subcellular location">
    <subcellularLocation>
        <location evidence="2">Cytoplasmic vesicle</location>
        <location evidence="2">COPI-coated vesicle membrane</location>
        <topology evidence="2">Peripheral membrane protein</topology>
        <orientation evidence="2">Cytoplasmic side</orientation>
    </subcellularLocation>
    <subcellularLocation>
        <location evidence="1">Golgi apparatus membrane</location>
        <topology evidence="1">Peripheral membrane protein</topology>
        <orientation evidence="1">Cytoplasmic side</orientation>
    </subcellularLocation>
</comment>
<dbReference type="GO" id="GO:0015031">
    <property type="term" value="P:protein transport"/>
    <property type="evidence" value="ECO:0007669"/>
    <property type="project" value="UniProtKB-UniRule"/>
</dbReference>
<dbReference type="Gene3D" id="1.25.40.10">
    <property type="entry name" value="Tetratricopeptide repeat domain"/>
    <property type="match status" value="1"/>
</dbReference>
<protein>
    <recommendedName>
        <fullName evidence="12">Coatomer subunit epsilon</fullName>
    </recommendedName>
</protein>
<keyword evidence="7 12" id="KW-0653">Protein transport</keyword>
<dbReference type="OMA" id="MIVLSQH"/>
<dbReference type="GO" id="GO:0005198">
    <property type="term" value="F:structural molecule activity"/>
    <property type="evidence" value="ECO:0007669"/>
    <property type="project" value="UniProtKB-UniRule"/>
</dbReference>
<dbReference type="EMBL" id="BFEA01000034">
    <property type="protein sequence ID" value="GBG62968.1"/>
    <property type="molecule type" value="Genomic_DNA"/>
</dbReference>
<dbReference type="InterPro" id="IPR011990">
    <property type="entry name" value="TPR-like_helical_dom_sf"/>
</dbReference>
<proteinExistence type="inferred from homology"/>
<evidence type="ECO:0000256" key="10">
    <source>
        <dbReference type="ARBA" id="ARBA00023329"/>
    </source>
</evidence>
<evidence type="ECO:0000256" key="9">
    <source>
        <dbReference type="ARBA" id="ARBA00023136"/>
    </source>
</evidence>
<evidence type="ECO:0000256" key="12">
    <source>
        <dbReference type="PIRNR" id="PIRNR016478"/>
    </source>
</evidence>
<keyword evidence="6 12" id="KW-0931">ER-Golgi transport</keyword>
<dbReference type="AlphaFoldDB" id="A0A388JYV3"/>
<dbReference type="OrthoDB" id="310217at2759"/>
<organism evidence="13 14">
    <name type="scientific">Chara braunii</name>
    <name type="common">Braun's stonewort</name>
    <dbReference type="NCBI Taxonomy" id="69332"/>
    <lineage>
        <taxon>Eukaryota</taxon>
        <taxon>Viridiplantae</taxon>
        <taxon>Streptophyta</taxon>
        <taxon>Charophyceae</taxon>
        <taxon>Charales</taxon>
        <taxon>Characeae</taxon>
        <taxon>Chara</taxon>
    </lineage>
</organism>
<evidence type="ECO:0000313" key="13">
    <source>
        <dbReference type="EMBL" id="GBG62968.1"/>
    </source>
</evidence>
<dbReference type="GO" id="GO:0006891">
    <property type="term" value="P:intra-Golgi vesicle-mediated transport"/>
    <property type="evidence" value="ECO:0007669"/>
    <property type="project" value="TreeGrafter"/>
</dbReference>
<comment type="caution">
    <text evidence="13">The sequence shown here is derived from an EMBL/GenBank/DDBJ whole genome shotgun (WGS) entry which is preliminary data.</text>
</comment>
<dbReference type="SUPFAM" id="SSF48452">
    <property type="entry name" value="TPR-like"/>
    <property type="match status" value="1"/>
</dbReference>
<dbReference type="Pfam" id="PF04733">
    <property type="entry name" value="Coatomer_E"/>
    <property type="match status" value="1"/>
</dbReference>
<evidence type="ECO:0000256" key="11">
    <source>
        <dbReference type="ARBA" id="ARBA00025582"/>
    </source>
</evidence>
<comment type="similarity">
    <text evidence="3 12">Belongs to the COPE family.</text>
</comment>
<sequence>MASGGQDLLFLVRNNFYLGAYQAAINESHVEGLTEAESIERDCLVYRSYIALGTCQEKVLDAILGLLNDPVMTQNPTVLVVGGTILAHEKNYAEALKFTNASSSLEVMALNVQMYLKMDRPDYAEKQLKSMQQLDEDHTLTQLSNAWLNVALGGSKVQEAFYIFQELCEKYTWTVPLMNGCAVCNMCMGHFDDAENTLLEALSKDAKNADTLANLVVCSLHLGKPITRHLNQLRSVAPSNAVALRFSSSGETFDWAVAAFAKGKQQVLVKNEETERGRF</sequence>
<dbReference type="Proteomes" id="UP000265515">
    <property type="component" value="Unassembled WGS sequence"/>
</dbReference>
<name>A0A388JYV3_CHABU</name>
<evidence type="ECO:0000256" key="7">
    <source>
        <dbReference type="ARBA" id="ARBA00022927"/>
    </source>
</evidence>
<evidence type="ECO:0000256" key="5">
    <source>
        <dbReference type="ARBA" id="ARBA00022490"/>
    </source>
</evidence>
<dbReference type="PANTHER" id="PTHR10805">
    <property type="entry name" value="COATOMER SUBUNIT EPSILON"/>
    <property type="match status" value="1"/>
</dbReference>